<dbReference type="STRING" id="48709.A0A1D2N910"/>
<keyword evidence="6" id="KW-0326">Glycosidase</keyword>
<dbReference type="AlphaFoldDB" id="A0A1D2N910"/>
<dbReference type="OrthoDB" id="8248856at2759"/>
<evidence type="ECO:0000256" key="6">
    <source>
        <dbReference type="ARBA" id="ARBA00023295"/>
    </source>
</evidence>
<dbReference type="InterPro" id="IPR040720">
    <property type="entry name" value="GH81_C"/>
</dbReference>
<keyword evidence="8" id="KW-0624">Polysaccharide degradation</keyword>
<dbReference type="CDD" id="cd00257">
    <property type="entry name" value="beta-trefoil_FSCN-like"/>
    <property type="match status" value="2"/>
</dbReference>
<dbReference type="EMBL" id="LJIJ01000146">
    <property type="protein sequence ID" value="ODN01575.1"/>
    <property type="molecule type" value="Genomic_DNA"/>
</dbReference>
<dbReference type="Gene3D" id="2.70.98.30">
    <property type="entry name" value="Golgi alpha-mannosidase II, domain 4"/>
    <property type="match status" value="1"/>
</dbReference>
<evidence type="ECO:0000259" key="11">
    <source>
        <dbReference type="Pfam" id="PF17652"/>
    </source>
</evidence>
<keyword evidence="5" id="KW-0119">Carbohydrate metabolism</keyword>
<accession>A0A1D2N910</accession>
<dbReference type="GO" id="GO:0000272">
    <property type="term" value="P:polysaccharide catabolic process"/>
    <property type="evidence" value="ECO:0007669"/>
    <property type="project" value="UniProtKB-KW"/>
</dbReference>
<dbReference type="EC" id="3.2.1.39" evidence="3"/>
<keyword evidence="4" id="KW-0378">Hydrolase</keyword>
<keyword evidence="7" id="KW-0961">Cell wall biogenesis/degradation</keyword>
<keyword evidence="9" id="KW-0732">Signal</keyword>
<dbReference type="InterPro" id="IPR008999">
    <property type="entry name" value="Actin-crosslinking"/>
</dbReference>
<dbReference type="PANTHER" id="PTHR31983:SF0">
    <property type="entry name" value="GLUCAN ENDO-1,3-BETA-D-GLUCOSIDASE 2"/>
    <property type="match status" value="1"/>
</dbReference>
<dbReference type="Pfam" id="PF03639">
    <property type="entry name" value="Glyco_hydro_81"/>
    <property type="match status" value="1"/>
</dbReference>
<feature type="chain" id="PRO_5008905229" description="glucan endo-1,3-beta-D-glucosidase" evidence="9">
    <location>
        <begin position="20"/>
        <end position="977"/>
    </location>
</feature>
<protein>
    <recommendedName>
        <fullName evidence="3">glucan endo-1,3-beta-D-glucosidase</fullName>
        <ecNumber evidence="3">3.2.1.39</ecNumber>
    </recommendedName>
</protein>
<dbReference type="PROSITE" id="PS52008">
    <property type="entry name" value="GH81"/>
    <property type="match status" value="1"/>
</dbReference>
<evidence type="ECO:0000256" key="3">
    <source>
        <dbReference type="ARBA" id="ARBA00012780"/>
    </source>
</evidence>
<dbReference type="InterPro" id="IPR005200">
    <property type="entry name" value="Endo-beta-glucanase"/>
</dbReference>
<dbReference type="GO" id="GO:0042973">
    <property type="term" value="F:glucan endo-1,3-beta-D-glucosidase activity"/>
    <property type="evidence" value="ECO:0007669"/>
    <property type="project" value="UniProtKB-EC"/>
</dbReference>
<evidence type="ECO:0000256" key="8">
    <source>
        <dbReference type="ARBA" id="ARBA00023326"/>
    </source>
</evidence>
<feature type="domain" description="Glycosyl hydrolase family 81 C-terminal" evidence="11">
    <location>
        <begin position="350"/>
        <end position="675"/>
    </location>
</feature>
<dbReference type="InterPro" id="IPR040451">
    <property type="entry name" value="GH81_N"/>
</dbReference>
<comment type="caution">
    <text evidence="12">The sequence shown here is derived from an EMBL/GenBank/DDBJ whole genome shotgun (WGS) entry which is preliminary data.</text>
</comment>
<dbReference type="GO" id="GO:0071555">
    <property type="term" value="P:cell wall organization"/>
    <property type="evidence" value="ECO:0007669"/>
    <property type="project" value="UniProtKB-KW"/>
</dbReference>
<evidence type="ECO:0000256" key="5">
    <source>
        <dbReference type="ARBA" id="ARBA00023277"/>
    </source>
</evidence>
<evidence type="ECO:0000259" key="10">
    <source>
        <dbReference type="Pfam" id="PF03639"/>
    </source>
</evidence>
<feature type="signal peptide" evidence="9">
    <location>
        <begin position="1"/>
        <end position="19"/>
    </location>
</feature>
<dbReference type="Pfam" id="PF17652">
    <property type="entry name" value="Glyco_hydro81C"/>
    <property type="match status" value="1"/>
</dbReference>
<dbReference type="GO" id="GO:0052861">
    <property type="term" value="F:endo-1,3(4)-beta-glucanase activity"/>
    <property type="evidence" value="ECO:0007669"/>
    <property type="project" value="InterPro"/>
</dbReference>
<comment type="catalytic activity">
    <reaction evidence="1">
        <text>Hydrolysis of (1-&gt;3)-beta-D-glucosidic linkages in (1-&gt;3)-beta-D-glucans.</text>
        <dbReference type="EC" id="3.2.1.39"/>
    </reaction>
</comment>
<feature type="domain" description="Glycosyl hydrolase family 81 N-terminal" evidence="10">
    <location>
        <begin position="62"/>
        <end position="336"/>
    </location>
</feature>
<evidence type="ECO:0000256" key="2">
    <source>
        <dbReference type="ARBA" id="ARBA00010730"/>
    </source>
</evidence>
<dbReference type="PANTHER" id="PTHR31983">
    <property type="entry name" value="ENDO-1,3(4)-BETA-GLUCANASE 1"/>
    <property type="match status" value="1"/>
</dbReference>
<proteinExistence type="inferred from homology"/>
<dbReference type="Gene3D" id="2.80.10.50">
    <property type="match status" value="2"/>
</dbReference>
<name>A0A1D2N910_ORCCI</name>
<reference evidence="12 13" key="1">
    <citation type="journal article" date="2016" name="Genome Biol. Evol.">
        <title>Gene Family Evolution Reflects Adaptation to Soil Environmental Stressors in the Genome of the Collembolan Orchesella cincta.</title>
        <authorList>
            <person name="Faddeeva-Vakhrusheva A."/>
            <person name="Derks M.F."/>
            <person name="Anvar S.Y."/>
            <person name="Agamennone V."/>
            <person name="Suring W."/>
            <person name="Smit S."/>
            <person name="van Straalen N.M."/>
            <person name="Roelofs D."/>
        </authorList>
    </citation>
    <scope>NUCLEOTIDE SEQUENCE [LARGE SCALE GENOMIC DNA]</scope>
    <source>
        <tissue evidence="12">Mixed pool</tissue>
    </source>
</reference>
<evidence type="ECO:0000256" key="4">
    <source>
        <dbReference type="ARBA" id="ARBA00022801"/>
    </source>
</evidence>
<gene>
    <name evidence="12" type="ORF">Ocin01_05085</name>
</gene>
<evidence type="ECO:0000256" key="1">
    <source>
        <dbReference type="ARBA" id="ARBA00000382"/>
    </source>
</evidence>
<dbReference type="Proteomes" id="UP000094527">
    <property type="component" value="Unassembled WGS sequence"/>
</dbReference>
<evidence type="ECO:0000313" key="13">
    <source>
        <dbReference type="Proteomes" id="UP000094527"/>
    </source>
</evidence>
<evidence type="ECO:0000313" key="12">
    <source>
        <dbReference type="EMBL" id="ODN01575.1"/>
    </source>
</evidence>
<evidence type="ECO:0000256" key="7">
    <source>
        <dbReference type="ARBA" id="ARBA00023316"/>
    </source>
</evidence>
<evidence type="ECO:0000256" key="9">
    <source>
        <dbReference type="SAM" id="SignalP"/>
    </source>
</evidence>
<sequence length="977" mass="105820">MKVAVGLVVCLCLAAGGNAVKKPTGMRVLGGPSDNPIGTTPPNFPGGQIANDAPPGPFFQDFRPPFPTDAWWSGFTVGNQDATVAGPFPFQCATTANGLVMGLSDHRDFDGTSIKVNTQQDWTVGIADLPNDLSHRKATSWDTQTVCLQYFNNGGATMDTCLVPGSPYMSFKFTNAQVVLTSNKDAITDFQWVTPGTKAKVTHAGGTYIIYVTSGNLQLAQDGTTKLVSPPGFGFTGTIRLAKLKEASQEAILDTHSSAIPSGLDMRYTVAGDVSTQTWTWSVSEGNAADLLILSWPHHRRVLQNPNYVGIQYLTLKGQMKGVRGNTWTLRHELPTISWFAQNAPHASCLSELKKTLEAEVNKLEVMIPGDFYFWGGAFGRASRLALIAEHIGETALINKVVDILKQSVNYWFQPGRTPSAAFETGWGGFINKDGWNNTWVDFGNAYYNDHHFHYGYLLQGAGTIGKYDAAWLNEHMDFMVHVARNVGNPSPNDPHYTVTRHFDFFAGHSWASGIANGAGPRDQESSGEAINGYYGLLLFATAINNQALIDWSRLLVAMEIAGAQEYWHLYPKTTDPENPYPEQAFRDLTTVGNVMDTQAGAWLFWGAERIQIAAIQILPLTPIGQYNYDRERMEGVLEYCKVELDDSRFGDDFKSVIYAAYAKVNPVQAYEYSSNLFDWGSGNSASNQLYFVATQPSTGDICSAGSQTPEGLYNIQDVATGQYVTVTADGHLTASTSADVLGEKFILAFTPGGGTIKSTSNNKFVTAGPDGTSALTAARDTAQSYETFRWAAQGDGTHFLTAMVNRAYVTTVPGSGEMFNNANATNGVQASRYRITETEETSPIQVPARGVLRSKQNNNYVVSTNGDPVLRATAAGAGDATTWAIARLAGSPDNAPQFTIQNTATNMYVTGNADGTTVLAATAPAPQAWEYFRIVPYQGSYILIHAVSGHAVSLQGDNTLIDNSNSIDNGALWDIV</sequence>
<keyword evidence="13" id="KW-1185">Reference proteome</keyword>
<organism evidence="12 13">
    <name type="scientific">Orchesella cincta</name>
    <name type="common">Springtail</name>
    <name type="synonym">Podura cincta</name>
    <dbReference type="NCBI Taxonomy" id="48709"/>
    <lineage>
        <taxon>Eukaryota</taxon>
        <taxon>Metazoa</taxon>
        <taxon>Ecdysozoa</taxon>
        <taxon>Arthropoda</taxon>
        <taxon>Hexapoda</taxon>
        <taxon>Collembola</taxon>
        <taxon>Entomobryomorpha</taxon>
        <taxon>Entomobryoidea</taxon>
        <taxon>Orchesellidae</taxon>
        <taxon>Orchesellinae</taxon>
        <taxon>Orchesella</taxon>
    </lineage>
</organism>
<dbReference type="SUPFAM" id="SSF50405">
    <property type="entry name" value="Actin-crosslinking proteins"/>
    <property type="match status" value="2"/>
</dbReference>
<comment type="similarity">
    <text evidence="2">Belongs to the glycosyl hydrolase 81 family.</text>
</comment>
<dbReference type="OMA" id="WAPQEWR"/>